<keyword evidence="1" id="KW-0732">Signal</keyword>
<proteinExistence type="predicted"/>
<dbReference type="EMBL" id="JAJPPU010000002">
    <property type="protein sequence ID" value="MCD8473106.1"/>
    <property type="molecule type" value="Genomic_DNA"/>
</dbReference>
<sequence>MGLMRFPLLFFTCCVLACVVMPSWAVHPRKTDLKNLGIVGNVKFDYARVLKVEPVYQTWHASHVEEQCDSSSLAEFSPDLVSGPESHRKISRIMELVKDLFGHHRTHALQAPPTAPTNTQRNCRIVEVPREFRRPIAYDVDYIYKGTKYRSRLPEDPGNLLPVRVLVTPYLNEHNFPPPR</sequence>
<dbReference type="Proteomes" id="UP001430701">
    <property type="component" value="Unassembled WGS sequence"/>
</dbReference>
<name>A0ABS8TVR5_9GAMM</name>
<keyword evidence="3" id="KW-1185">Reference proteome</keyword>
<dbReference type="RefSeq" id="WP_038270769.1">
    <property type="nucleotide sequence ID" value="NZ_CP053627.1"/>
</dbReference>
<accession>A0ABS8TVR5</accession>
<reference evidence="2" key="1">
    <citation type="submission" date="2021-11" db="EMBL/GenBank/DDBJ databases">
        <title>Genome sequence of Xylella taiwanensis PLS432.</title>
        <authorList>
            <person name="Weng L.-W."/>
            <person name="Su C.-C."/>
            <person name="Tsai C.-W."/>
            <person name="Kuo C.-H."/>
        </authorList>
    </citation>
    <scope>NUCLEOTIDE SEQUENCE</scope>
    <source>
        <strain evidence="2">PLS432</strain>
    </source>
</reference>
<evidence type="ECO:0000313" key="2">
    <source>
        <dbReference type="EMBL" id="MCD8473106.1"/>
    </source>
</evidence>
<evidence type="ECO:0000256" key="1">
    <source>
        <dbReference type="SAM" id="SignalP"/>
    </source>
</evidence>
<gene>
    <name evidence="2" type="ORF">LPH55_06420</name>
</gene>
<feature type="chain" id="PRO_5045051864" evidence="1">
    <location>
        <begin position="18"/>
        <end position="180"/>
    </location>
</feature>
<comment type="caution">
    <text evidence="2">The sequence shown here is derived from an EMBL/GenBank/DDBJ whole genome shotgun (WGS) entry which is preliminary data.</text>
</comment>
<dbReference type="GeneID" id="68899981"/>
<evidence type="ECO:0000313" key="3">
    <source>
        <dbReference type="Proteomes" id="UP001430701"/>
    </source>
</evidence>
<feature type="signal peptide" evidence="1">
    <location>
        <begin position="1"/>
        <end position="17"/>
    </location>
</feature>
<protein>
    <submittedName>
        <fullName evidence="2">Uncharacterized protein</fullName>
    </submittedName>
</protein>
<organism evidence="2 3">
    <name type="scientific">Xylella taiwanensis</name>
    <dbReference type="NCBI Taxonomy" id="1444770"/>
    <lineage>
        <taxon>Bacteria</taxon>
        <taxon>Pseudomonadati</taxon>
        <taxon>Pseudomonadota</taxon>
        <taxon>Gammaproteobacteria</taxon>
        <taxon>Lysobacterales</taxon>
        <taxon>Lysobacteraceae</taxon>
        <taxon>Xylella</taxon>
    </lineage>
</organism>